<dbReference type="OMA" id="DSICQAG"/>
<dbReference type="Gramene" id="CDF32966">
    <property type="protein sequence ID" value="CDF32966"/>
    <property type="gene ID" value="CHC_T00001797001"/>
</dbReference>
<dbReference type="InterPro" id="IPR009836">
    <property type="entry name" value="GRDP-like"/>
</dbReference>
<dbReference type="PhylomeDB" id="R7Q6F8"/>
<gene>
    <name evidence="1" type="ORF">CHC_T00001797001</name>
</gene>
<dbReference type="OrthoDB" id="2684236at2759"/>
<dbReference type="RefSeq" id="XP_005712769.1">
    <property type="nucleotide sequence ID" value="XM_005712712.1"/>
</dbReference>
<dbReference type="STRING" id="2769.R7Q6F8"/>
<dbReference type="KEGG" id="ccp:CHC_T00001797001"/>
<name>R7Q6F8_CHOCR</name>
<dbReference type="GeneID" id="17320483"/>
<accession>R7Q6F8</accession>
<dbReference type="Proteomes" id="UP000012073">
    <property type="component" value="Unassembled WGS sequence"/>
</dbReference>
<protein>
    <submittedName>
        <fullName evidence="1">Uncharacterized protein</fullName>
    </submittedName>
</protein>
<organism evidence="1 2">
    <name type="scientific">Chondrus crispus</name>
    <name type="common">Carrageen Irish moss</name>
    <name type="synonym">Polymorpha crispa</name>
    <dbReference type="NCBI Taxonomy" id="2769"/>
    <lineage>
        <taxon>Eukaryota</taxon>
        <taxon>Rhodophyta</taxon>
        <taxon>Florideophyceae</taxon>
        <taxon>Rhodymeniophycidae</taxon>
        <taxon>Gigartinales</taxon>
        <taxon>Gigartinaceae</taxon>
        <taxon>Chondrus</taxon>
    </lineage>
</organism>
<evidence type="ECO:0000313" key="1">
    <source>
        <dbReference type="EMBL" id="CDF32966.1"/>
    </source>
</evidence>
<dbReference type="PANTHER" id="PTHR34365">
    <property type="entry name" value="ENOLASE (DUF1399)"/>
    <property type="match status" value="1"/>
</dbReference>
<dbReference type="PANTHER" id="PTHR34365:SF7">
    <property type="entry name" value="GLYCINE-RICH DOMAIN-CONTAINING PROTEIN 1"/>
    <property type="match status" value="1"/>
</dbReference>
<proteinExistence type="predicted"/>
<sequence>MSRSLGLQISRLTNPNLKLQASQVRALINVLRLVDNYPALYLNKNILRNAIRRYEHVWIPLLASLPAARRTKVVPPIDVEWVWFVHMLCPVKYVVDSAAMWSAVSPKENSYIVDHVLLVDAARKRGIEEARRFWEARFPQEPYDITSSLKTAPLQEDAEESVEVKAASRISYDIVAAAERQMAFHYQVAIMPQYQDSKWLQMAVTRYVSMFLELQRRRAKSVWVPTYDIDVVWHTHMLHPRMYVKDTTIRTGRLLPHDDTLNDRKAGSNLMNRWEDTVETWSREFGTSVARPGGMWRGNITPEERLSVPVVKKSVQLFTEQISTQQLSSLSVCDLETVLKDSDKTVLDHILWVHTTDSRQAMETIQKSNILSASAATVFESFASFKTEKSAEIARGRFFYTPVMVDEMVESFSPFLELYHVNSGMPSLSYPMASAYLAKAGSICFGNSHDKYSYASEPGGLVFVLRIAGEDFGLLAAGWQGFQEPVDSTSDMVTNKKGKKQEQHSFQHCKPEPGHLCLRLWLLGSGSPDRWYSLENRSQPGTPGQFEMKLPMPSASEALRKTPAKLGAIGFDLSDGKIEFELPEHGVPACLIAMAASMLHVILQPRMEPAENDFKTSMYPSWSSPQKEHALLRAAGGEHFHESSRRGFVEVLLRLPMSNQLRKNMFFAKAETLYPVGEKR</sequence>
<dbReference type="AlphaFoldDB" id="R7Q6F8"/>
<reference evidence="2" key="1">
    <citation type="journal article" date="2013" name="Proc. Natl. Acad. Sci. U.S.A.">
        <title>Genome structure and metabolic features in the red seaweed Chondrus crispus shed light on evolution of the Archaeplastida.</title>
        <authorList>
            <person name="Collen J."/>
            <person name="Porcel B."/>
            <person name="Carre W."/>
            <person name="Ball S.G."/>
            <person name="Chaparro C."/>
            <person name="Tonon T."/>
            <person name="Barbeyron T."/>
            <person name="Michel G."/>
            <person name="Noel B."/>
            <person name="Valentin K."/>
            <person name="Elias M."/>
            <person name="Artiguenave F."/>
            <person name="Arun A."/>
            <person name="Aury J.M."/>
            <person name="Barbosa-Neto J.F."/>
            <person name="Bothwell J.H."/>
            <person name="Bouget F.Y."/>
            <person name="Brillet L."/>
            <person name="Cabello-Hurtado F."/>
            <person name="Capella-Gutierrez S."/>
            <person name="Charrier B."/>
            <person name="Cladiere L."/>
            <person name="Cock J.M."/>
            <person name="Coelho S.M."/>
            <person name="Colleoni C."/>
            <person name="Czjzek M."/>
            <person name="Da Silva C."/>
            <person name="Delage L."/>
            <person name="Denoeud F."/>
            <person name="Deschamps P."/>
            <person name="Dittami S.M."/>
            <person name="Gabaldon T."/>
            <person name="Gachon C.M."/>
            <person name="Groisillier A."/>
            <person name="Herve C."/>
            <person name="Jabbari K."/>
            <person name="Katinka M."/>
            <person name="Kloareg B."/>
            <person name="Kowalczyk N."/>
            <person name="Labadie K."/>
            <person name="Leblanc C."/>
            <person name="Lopez P.J."/>
            <person name="McLachlan D.H."/>
            <person name="Meslet-Cladiere L."/>
            <person name="Moustafa A."/>
            <person name="Nehr Z."/>
            <person name="Nyvall Collen P."/>
            <person name="Panaud O."/>
            <person name="Partensky F."/>
            <person name="Poulain J."/>
            <person name="Rensing S.A."/>
            <person name="Rousvoal S."/>
            <person name="Samson G."/>
            <person name="Symeonidi A."/>
            <person name="Weissenbach J."/>
            <person name="Zambounis A."/>
            <person name="Wincker P."/>
            <person name="Boyen C."/>
        </authorList>
    </citation>
    <scope>NUCLEOTIDE SEQUENCE [LARGE SCALE GENOMIC DNA]</scope>
    <source>
        <strain evidence="2">cv. Stackhouse</strain>
    </source>
</reference>
<dbReference type="Pfam" id="PF07173">
    <property type="entry name" value="GRDP-like"/>
    <property type="match status" value="1"/>
</dbReference>
<dbReference type="EMBL" id="HG001623">
    <property type="protein sequence ID" value="CDF32966.1"/>
    <property type="molecule type" value="Genomic_DNA"/>
</dbReference>
<keyword evidence="2" id="KW-1185">Reference proteome</keyword>
<evidence type="ECO:0000313" key="2">
    <source>
        <dbReference type="Proteomes" id="UP000012073"/>
    </source>
</evidence>